<protein>
    <submittedName>
        <fullName evidence="2">Uncharacterized protein</fullName>
    </submittedName>
</protein>
<dbReference type="AlphaFoldDB" id="A0A8X6V868"/>
<feature type="region of interest" description="Disordered" evidence="1">
    <location>
        <begin position="22"/>
        <end position="76"/>
    </location>
</feature>
<feature type="compositionally biased region" description="Basic and acidic residues" evidence="1">
    <location>
        <begin position="35"/>
        <end position="54"/>
    </location>
</feature>
<proteinExistence type="predicted"/>
<keyword evidence="3" id="KW-1185">Reference proteome</keyword>
<name>A0A8X6V868_TRICX</name>
<organism evidence="2 3">
    <name type="scientific">Trichonephila clavipes</name>
    <name type="common">Golden silk orbweaver</name>
    <name type="synonym">Nephila clavipes</name>
    <dbReference type="NCBI Taxonomy" id="2585209"/>
    <lineage>
        <taxon>Eukaryota</taxon>
        <taxon>Metazoa</taxon>
        <taxon>Ecdysozoa</taxon>
        <taxon>Arthropoda</taxon>
        <taxon>Chelicerata</taxon>
        <taxon>Arachnida</taxon>
        <taxon>Araneae</taxon>
        <taxon>Araneomorphae</taxon>
        <taxon>Entelegynae</taxon>
        <taxon>Araneoidea</taxon>
        <taxon>Nephilidae</taxon>
        <taxon>Trichonephila</taxon>
    </lineage>
</organism>
<accession>A0A8X6V868</accession>
<comment type="caution">
    <text evidence="2">The sequence shown here is derived from an EMBL/GenBank/DDBJ whole genome shotgun (WGS) entry which is preliminary data.</text>
</comment>
<gene>
    <name evidence="2" type="ORF">TNCV_3507941</name>
</gene>
<evidence type="ECO:0000313" key="3">
    <source>
        <dbReference type="Proteomes" id="UP000887159"/>
    </source>
</evidence>
<dbReference type="EMBL" id="BMAU01021233">
    <property type="protein sequence ID" value="GFY02914.1"/>
    <property type="molecule type" value="Genomic_DNA"/>
</dbReference>
<dbReference type="Proteomes" id="UP000887159">
    <property type="component" value="Unassembled WGS sequence"/>
</dbReference>
<evidence type="ECO:0000256" key="1">
    <source>
        <dbReference type="SAM" id="MobiDB-lite"/>
    </source>
</evidence>
<evidence type="ECO:0000313" key="2">
    <source>
        <dbReference type="EMBL" id="GFY02914.1"/>
    </source>
</evidence>
<sequence>MVYKCKGTEYRKINEGLCDEVRTDQAREEPDEIMDTNHDSKSKSEKGHRHETFELKVSSGIRTRKGRDKTSTPAIPNCLARMTSLLLPRHLRRRSASSRNSRAK</sequence>
<reference evidence="2" key="1">
    <citation type="submission" date="2020-08" db="EMBL/GenBank/DDBJ databases">
        <title>Multicomponent nature underlies the extraordinary mechanical properties of spider dragline silk.</title>
        <authorList>
            <person name="Kono N."/>
            <person name="Nakamura H."/>
            <person name="Mori M."/>
            <person name="Yoshida Y."/>
            <person name="Ohtoshi R."/>
            <person name="Malay A.D."/>
            <person name="Moran D.A.P."/>
            <person name="Tomita M."/>
            <person name="Numata K."/>
            <person name="Arakawa K."/>
        </authorList>
    </citation>
    <scope>NUCLEOTIDE SEQUENCE</scope>
</reference>